<gene>
    <name evidence="3" type="ORF">LAMO00422_LOCUS13562</name>
</gene>
<reference evidence="3" key="1">
    <citation type="submission" date="2021-01" db="EMBL/GenBank/DDBJ databases">
        <authorList>
            <person name="Corre E."/>
            <person name="Pelletier E."/>
            <person name="Niang G."/>
            <person name="Scheremetjew M."/>
            <person name="Finn R."/>
            <person name="Kale V."/>
            <person name="Holt S."/>
            <person name="Cochrane G."/>
            <person name="Meng A."/>
            <person name="Brown T."/>
            <person name="Cohen L."/>
        </authorList>
    </citation>
    <scope>NUCLEOTIDE SEQUENCE</scope>
    <source>
        <strain evidence="3">CCMP2058</strain>
    </source>
</reference>
<feature type="compositionally biased region" description="Basic residues" evidence="2">
    <location>
        <begin position="1"/>
        <end position="23"/>
    </location>
</feature>
<feature type="coiled-coil region" evidence="1">
    <location>
        <begin position="413"/>
        <end position="447"/>
    </location>
</feature>
<dbReference type="EMBL" id="HBEM01019830">
    <property type="protein sequence ID" value="CAD8454619.1"/>
    <property type="molecule type" value="Transcribed_RNA"/>
</dbReference>
<sequence>MVAKSGRTKRAAPPSHGRRRAFKPPRVSAVLPSRVRGVYRLSHREIIDDVADMEHQILTQRNYPVSLSFRKRLEDKGISLEDEMEALRCPDRAKQMPKPSDLENAHVHLIALRAEAAKIDRQIKGHQAEQKALNKQLEDLRKAYTESVRNSESNRVKYQTSVLSLREQLWRETSRTAETSGKLEELRAIKTDLDTCETHMHRYEVQMDSAQMQVDLLKEIADKSTRGVGVKDYPLLVEQFANRQQSQFDALKRELKTSQNETGFVGVELKQATQTRDSLQLTIETKTKQHNELTTTEKMASKALAELQSSMDDLKKAHQELVEKQKVQWVVIEEGRHNIKSFDHTLNIAQRRVLESQAALKLAARSLLPIKKEVLDLQKKCSKVWKETMETHQQCQMMGMRVSELKVKNDGFLNRSNKRLTNAIRSKKSLEQEIHTLETRLDTLNGRFGRLTREFQGGLKACEATTSDLNNKKVNTYIHLHKLNNNNLNNIP</sequence>
<feature type="coiled-coil region" evidence="1">
    <location>
        <begin position="109"/>
        <end position="154"/>
    </location>
</feature>
<evidence type="ECO:0000313" key="3">
    <source>
        <dbReference type="EMBL" id="CAD8454619.1"/>
    </source>
</evidence>
<keyword evidence="1" id="KW-0175">Coiled coil</keyword>
<organism evidence="3">
    <name type="scientific">Amorphochlora amoebiformis</name>
    <dbReference type="NCBI Taxonomy" id="1561963"/>
    <lineage>
        <taxon>Eukaryota</taxon>
        <taxon>Sar</taxon>
        <taxon>Rhizaria</taxon>
        <taxon>Cercozoa</taxon>
        <taxon>Chlorarachniophyceae</taxon>
        <taxon>Amorphochlora</taxon>
    </lineage>
</organism>
<name>A0A7S0DHB8_9EUKA</name>
<evidence type="ECO:0000256" key="1">
    <source>
        <dbReference type="SAM" id="Coils"/>
    </source>
</evidence>
<evidence type="ECO:0000256" key="2">
    <source>
        <dbReference type="SAM" id="MobiDB-lite"/>
    </source>
</evidence>
<feature type="coiled-coil region" evidence="1">
    <location>
        <begin position="200"/>
        <end position="324"/>
    </location>
</feature>
<feature type="region of interest" description="Disordered" evidence="2">
    <location>
        <begin position="1"/>
        <end position="25"/>
    </location>
</feature>
<accession>A0A7S0DHB8</accession>
<dbReference type="AlphaFoldDB" id="A0A7S0DHB8"/>
<proteinExistence type="predicted"/>
<protein>
    <submittedName>
        <fullName evidence="3">Uncharacterized protein</fullName>
    </submittedName>
</protein>